<name>A0ABY4SKB7_AQUTE</name>
<accession>A0ABY4SKB7</accession>
<gene>
    <name evidence="1" type="ORF">MW290_21060</name>
</gene>
<evidence type="ECO:0000313" key="1">
    <source>
        <dbReference type="EMBL" id="URI11436.1"/>
    </source>
</evidence>
<dbReference type="RefSeq" id="WP_250199631.1">
    <property type="nucleotide sequence ID" value="NZ_CP097636.1"/>
</dbReference>
<protein>
    <submittedName>
        <fullName evidence="1">Uncharacterized protein</fullName>
    </submittedName>
</protein>
<dbReference type="Proteomes" id="UP001056201">
    <property type="component" value="Chromosome 2"/>
</dbReference>
<proteinExistence type="predicted"/>
<sequence length="116" mass="12007">MSGPSRLGRKVTWRPRGEVRQAIGAAAQAYMAEGQPATIRELAARAGVGLIAAQQCVSNMLRAGELAATGTKAMPGVKRPVLLLVPVAAVAASEPAGRDLGRLLAGWSAKVRPPRT</sequence>
<keyword evidence="2" id="KW-1185">Reference proteome</keyword>
<organism evidence="1 2">
    <name type="scientific">Aquincola tertiaricarbonis</name>
    <dbReference type="NCBI Taxonomy" id="391953"/>
    <lineage>
        <taxon>Bacteria</taxon>
        <taxon>Pseudomonadati</taxon>
        <taxon>Pseudomonadota</taxon>
        <taxon>Betaproteobacteria</taxon>
        <taxon>Burkholderiales</taxon>
        <taxon>Sphaerotilaceae</taxon>
        <taxon>Aquincola</taxon>
    </lineage>
</organism>
<evidence type="ECO:0000313" key="2">
    <source>
        <dbReference type="Proteomes" id="UP001056201"/>
    </source>
</evidence>
<reference evidence="1" key="1">
    <citation type="submission" date="2022-05" db="EMBL/GenBank/DDBJ databases">
        <title>An RpoN-dependent PEP-CTERM gene is involved in floc formation of an Aquincola tertiaricarbonis strain.</title>
        <authorList>
            <person name="Qiu D."/>
            <person name="Xia M."/>
        </authorList>
    </citation>
    <scope>NUCLEOTIDE SEQUENCE</scope>
    <source>
        <strain evidence="1">RN12</strain>
    </source>
</reference>
<dbReference type="EMBL" id="CP097636">
    <property type="protein sequence ID" value="URI11436.1"/>
    <property type="molecule type" value="Genomic_DNA"/>
</dbReference>